<dbReference type="CDD" id="cd00207">
    <property type="entry name" value="fer2"/>
    <property type="match status" value="1"/>
</dbReference>
<evidence type="ECO:0000259" key="1">
    <source>
        <dbReference type="PROSITE" id="PS51384"/>
    </source>
</evidence>
<dbReference type="SUPFAM" id="SSF54292">
    <property type="entry name" value="2Fe-2S ferredoxin-like"/>
    <property type="match status" value="1"/>
</dbReference>
<dbReference type="SUPFAM" id="SSF52343">
    <property type="entry name" value="Ferredoxin reductase-like, C-terminal NADP-linked domain"/>
    <property type="match status" value="1"/>
</dbReference>
<keyword evidence="3" id="KW-1185">Reference proteome</keyword>
<proteinExistence type="predicted"/>
<dbReference type="InterPro" id="IPR017938">
    <property type="entry name" value="Riboflavin_synthase-like_b-brl"/>
</dbReference>
<dbReference type="Pfam" id="PF00970">
    <property type="entry name" value="FAD_binding_6"/>
    <property type="match status" value="1"/>
</dbReference>
<dbReference type="RefSeq" id="WP_187804478.1">
    <property type="nucleotide sequence ID" value="NZ_LZEU01000001.1"/>
</dbReference>
<protein>
    <submittedName>
        <fullName evidence="2">Ferredoxin</fullName>
    </submittedName>
</protein>
<dbReference type="PROSITE" id="PS51384">
    <property type="entry name" value="FAD_FR"/>
    <property type="match status" value="1"/>
</dbReference>
<dbReference type="InterPro" id="IPR008333">
    <property type="entry name" value="Cbr1-like_FAD-bd_dom"/>
</dbReference>
<dbReference type="InterPro" id="IPR039261">
    <property type="entry name" value="FNR_nucleotide-bd"/>
</dbReference>
<dbReference type="InterPro" id="IPR006058">
    <property type="entry name" value="2Fe2S_fd_BS"/>
</dbReference>
<dbReference type="Gene3D" id="2.40.30.10">
    <property type="entry name" value="Translation factors"/>
    <property type="match status" value="1"/>
</dbReference>
<dbReference type="Gene3D" id="3.10.20.30">
    <property type="match status" value="1"/>
</dbReference>
<gene>
    <name evidence="2" type="ORF">A9179_03460</name>
</gene>
<organism evidence="2 3">
    <name type="scientific">Aquipseudomonas alcaligenes</name>
    <name type="common">Pseudomonas alcaligenes</name>
    <dbReference type="NCBI Taxonomy" id="43263"/>
    <lineage>
        <taxon>Bacteria</taxon>
        <taxon>Pseudomonadati</taxon>
        <taxon>Pseudomonadota</taxon>
        <taxon>Gammaproteobacteria</taxon>
        <taxon>Pseudomonadales</taxon>
        <taxon>Pseudomonadaceae</taxon>
        <taxon>Aquipseudomonas</taxon>
    </lineage>
</organism>
<dbReference type="Pfam" id="PF00111">
    <property type="entry name" value="Fer2"/>
    <property type="match status" value="1"/>
</dbReference>
<dbReference type="InterPro" id="IPR050415">
    <property type="entry name" value="MRET"/>
</dbReference>
<evidence type="ECO:0000313" key="2">
    <source>
        <dbReference type="EMBL" id="MBC9249330.1"/>
    </source>
</evidence>
<dbReference type="PANTHER" id="PTHR47354:SF3">
    <property type="entry name" value="OXIDOREDUCTASE-RELATED"/>
    <property type="match status" value="1"/>
</dbReference>
<dbReference type="InterPro" id="IPR012675">
    <property type="entry name" value="Beta-grasp_dom_sf"/>
</dbReference>
<feature type="domain" description="FAD-binding FR-type" evidence="1">
    <location>
        <begin position="46"/>
        <end position="147"/>
    </location>
</feature>
<dbReference type="EMBL" id="LZEU01000001">
    <property type="protein sequence ID" value="MBC9249330.1"/>
    <property type="molecule type" value="Genomic_DNA"/>
</dbReference>
<dbReference type="InterPro" id="IPR001041">
    <property type="entry name" value="2Fe-2S_ferredoxin-type"/>
</dbReference>
<sequence length="362" mass="39351">MTLFPLAWGRALAPLLRPLRWLVAHAWLRESEIDGVLAWLQPTWRLNRVFARVEGREWVSQDMLALRLRCNGNARGWKAGQHVQLYLVLDGVRHSRSYSLTRVGAGGRIELAIRRQPGGRLSNRLLDHLAVGSVLELGAVGGELHWPAQAGGVALLAAGSGITPLLGLLREALARGFSAPVRLLHYVREAGQCAFVGELRQLMQEYPNFSVSWSLTGVQAPAQFPVGRLCAEHLAGLDGFSLLACGSAGFVESVRSYWAGPLQIEAFTAPARRVEPGSAVQLQFVRSRQAMQGDNAHSLLEQAEAHGLRPAHGCRQGICASCTCTLLAGTVRDLRNGELFAEPGQPIRLCINAPHGDVQIDL</sequence>
<reference evidence="2 3" key="1">
    <citation type="submission" date="2016-06" db="EMBL/GenBank/DDBJ databases">
        <authorList>
            <person name="Ramos C."/>
            <person name="Pintado A."/>
            <person name="Crespo-Gomez J.I."/>
        </authorList>
    </citation>
    <scope>NUCLEOTIDE SEQUENCE [LARGE SCALE GENOMIC DNA]</scope>
    <source>
        <strain evidence="2 3">AVO110</strain>
    </source>
</reference>
<accession>A0ABR7RXQ7</accession>
<dbReference type="PROSITE" id="PS00197">
    <property type="entry name" value="2FE2S_FER_1"/>
    <property type="match status" value="1"/>
</dbReference>
<dbReference type="InterPro" id="IPR036010">
    <property type="entry name" value="2Fe-2S_ferredoxin-like_sf"/>
</dbReference>
<dbReference type="PANTHER" id="PTHR47354">
    <property type="entry name" value="NADH OXIDOREDUCTASE HCR"/>
    <property type="match status" value="1"/>
</dbReference>
<dbReference type="SUPFAM" id="SSF63380">
    <property type="entry name" value="Riboflavin synthase domain-like"/>
    <property type="match status" value="1"/>
</dbReference>
<dbReference type="Pfam" id="PF00175">
    <property type="entry name" value="NAD_binding_1"/>
    <property type="match status" value="1"/>
</dbReference>
<dbReference type="Proteomes" id="UP000744555">
    <property type="component" value="Unassembled WGS sequence"/>
</dbReference>
<dbReference type="InterPro" id="IPR017927">
    <property type="entry name" value="FAD-bd_FR_type"/>
</dbReference>
<dbReference type="Gene3D" id="3.40.50.80">
    <property type="entry name" value="Nucleotide-binding domain of ferredoxin-NADP reductase (FNR) module"/>
    <property type="match status" value="1"/>
</dbReference>
<evidence type="ECO:0000313" key="3">
    <source>
        <dbReference type="Proteomes" id="UP000744555"/>
    </source>
</evidence>
<comment type="caution">
    <text evidence="2">The sequence shown here is derived from an EMBL/GenBank/DDBJ whole genome shotgun (WGS) entry which is preliminary data.</text>
</comment>
<name>A0ABR7RXQ7_AQUAC</name>
<dbReference type="InterPro" id="IPR001433">
    <property type="entry name" value="OxRdtase_FAD/NAD-bd"/>
</dbReference>
<dbReference type="PRINTS" id="PR00406">
    <property type="entry name" value="CYTB5RDTASE"/>
</dbReference>